<comment type="caution">
    <text evidence="3">The sequence shown here is derived from an EMBL/GenBank/DDBJ whole genome shotgun (WGS) entry which is preliminary data.</text>
</comment>
<evidence type="ECO:0000256" key="1">
    <source>
        <dbReference type="SAM" id="MobiDB-lite"/>
    </source>
</evidence>
<accession>A0ABR3MKL7</accession>
<feature type="region of interest" description="Disordered" evidence="1">
    <location>
        <begin position="73"/>
        <end position="110"/>
    </location>
</feature>
<protein>
    <recommendedName>
        <fullName evidence="2">BLUF domain-containing protein</fullName>
    </recommendedName>
</protein>
<evidence type="ECO:0000313" key="3">
    <source>
        <dbReference type="EMBL" id="KAL1264867.1"/>
    </source>
</evidence>
<evidence type="ECO:0000259" key="2">
    <source>
        <dbReference type="SMART" id="SM01034"/>
    </source>
</evidence>
<dbReference type="InterPro" id="IPR007024">
    <property type="entry name" value="BLUF_domain"/>
</dbReference>
<evidence type="ECO:0000313" key="4">
    <source>
        <dbReference type="Proteomes" id="UP001558613"/>
    </source>
</evidence>
<organism evidence="3 4">
    <name type="scientific">Cirrhinus molitorella</name>
    <name type="common">mud carp</name>
    <dbReference type="NCBI Taxonomy" id="172907"/>
    <lineage>
        <taxon>Eukaryota</taxon>
        <taxon>Metazoa</taxon>
        <taxon>Chordata</taxon>
        <taxon>Craniata</taxon>
        <taxon>Vertebrata</taxon>
        <taxon>Euteleostomi</taxon>
        <taxon>Actinopterygii</taxon>
        <taxon>Neopterygii</taxon>
        <taxon>Teleostei</taxon>
        <taxon>Ostariophysi</taxon>
        <taxon>Cypriniformes</taxon>
        <taxon>Cyprinidae</taxon>
        <taxon>Labeoninae</taxon>
        <taxon>Labeonini</taxon>
        <taxon>Cirrhinus</taxon>
    </lineage>
</organism>
<name>A0ABR3MKL7_9TELE</name>
<dbReference type="InterPro" id="IPR055308">
    <property type="entry name" value="TEX47-like"/>
</dbReference>
<dbReference type="SMART" id="SM01034">
    <property type="entry name" value="BLUF"/>
    <property type="match status" value="1"/>
</dbReference>
<dbReference type="PANTHER" id="PTHR34035">
    <property type="entry name" value="TESTIS-EXPRESSED PROTEIN 47"/>
    <property type="match status" value="1"/>
</dbReference>
<reference evidence="3 4" key="1">
    <citation type="submission" date="2023-09" db="EMBL/GenBank/DDBJ databases">
        <authorList>
            <person name="Wang M."/>
        </authorList>
    </citation>
    <scope>NUCLEOTIDE SEQUENCE [LARGE SCALE GENOMIC DNA]</scope>
    <source>
        <strain evidence="3">GT-2023</strain>
        <tissue evidence="3">Liver</tissue>
    </source>
</reference>
<feature type="domain" description="BLUF" evidence="2">
    <location>
        <begin position="122"/>
        <end position="224"/>
    </location>
</feature>
<dbReference type="EMBL" id="JAYMGO010000012">
    <property type="protein sequence ID" value="KAL1264867.1"/>
    <property type="molecule type" value="Genomic_DNA"/>
</dbReference>
<feature type="compositionally biased region" description="Polar residues" evidence="1">
    <location>
        <begin position="80"/>
        <end position="91"/>
    </location>
</feature>
<dbReference type="Proteomes" id="UP001558613">
    <property type="component" value="Unassembled WGS sequence"/>
</dbReference>
<dbReference type="Pfam" id="PF24787">
    <property type="entry name" value="TEX47"/>
    <property type="match status" value="1"/>
</dbReference>
<sequence length="331" mass="37451">MASRNLDADFVRSSLEDRESLFNRLMQKHRTGRKVCHALIFTGGTAQISPHQRGRSSSLQEINMELVNSEGGLVTHRQKSSMQRDTQSSSAEGDHENGSSLFHRRLTHRRHKRTDSELKFLLHRLTVASRLSCGAADRRSVGDHYERLIVGLQRSRAGEDVTGLLLLYPQHALHVIECSTEALLSVLKDLRHMEENSGLILDPRILLVSHDLPSRLFQHWNYKLLDESDSRQTLVSDEESPEKLVSHTLHQLLRLGCHLYNKTQQITGSKAIPDEVLKDATDAVPAQAAVCRLLQMEALLSPERYISTYHSPLHQRLDSGHVFGSFRPTTV</sequence>
<keyword evidence="4" id="KW-1185">Reference proteome</keyword>
<gene>
    <name evidence="3" type="ORF">QQF64_005222</name>
</gene>
<proteinExistence type="predicted"/>
<dbReference type="PANTHER" id="PTHR34035:SF1">
    <property type="entry name" value="TESTIS-EXPRESSED PROTEIN 47"/>
    <property type="match status" value="1"/>
</dbReference>